<feature type="coiled-coil region" evidence="1">
    <location>
        <begin position="101"/>
        <end position="135"/>
    </location>
</feature>
<sequence>MQCGTGKRVNDLGTIEQARMSLCRVADLPWGQGGPTAGGGDLIVGLRVVNNFKAVWYCDANKKMCIKWVSGGKRLIQHGCAFEVKLETVVDETLVTSLEPTRTTKVRLDAHENQIQQLQADVTEIKATLHSLEEERAESAEFCKVVLAWMKNQEKKSVDGSFGSGSSSNLFSNSGPTVDPPPGIPWAVQKIK</sequence>
<protein>
    <submittedName>
        <fullName evidence="3">Uncharacterized protein</fullName>
    </submittedName>
</protein>
<dbReference type="Proteomes" id="UP000326396">
    <property type="component" value="Linkage Group LG7"/>
</dbReference>
<reference evidence="3 4" key="1">
    <citation type="submission" date="2019-05" db="EMBL/GenBank/DDBJ databases">
        <title>Mikania micrantha, genome provides insights into the molecular mechanism of rapid growth.</title>
        <authorList>
            <person name="Liu B."/>
        </authorList>
    </citation>
    <scope>NUCLEOTIDE SEQUENCE [LARGE SCALE GENOMIC DNA]</scope>
    <source>
        <strain evidence="3">NLD-2019</strain>
        <tissue evidence="3">Leaf</tissue>
    </source>
</reference>
<keyword evidence="1" id="KW-0175">Coiled coil</keyword>
<name>A0A5N6M5Q5_9ASTR</name>
<dbReference type="EMBL" id="SZYD01000017">
    <property type="protein sequence ID" value="KAD3069092.1"/>
    <property type="molecule type" value="Genomic_DNA"/>
</dbReference>
<organism evidence="3 4">
    <name type="scientific">Mikania micrantha</name>
    <name type="common">bitter vine</name>
    <dbReference type="NCBI Taxonomy" id="192012"/>
    <lineage>
        <taxon>Eukaryota</taxon>
        <taxon>Viridiplantae</taxon>
        <taxon>Streptophyta</taxon>
        <taxon>Embryophyta</taxon>
        <taxon>Tracheophyta</taxon>
        <taxon>Spermatophyta</taxon>
        <taxon>Magnoliopsida</taxon>
        <taxon>eudicotyledons</taxon>
        <taxon>Gunneridae</taxon>
        <taxon>Pentapetalae</taxon>
        <taxon>asterids</taxon>
        <taxon>campanulids</taxon>
        <taxon>Asterales</taxon>
        <taxon>Asteraceae</taxon>
        <taxon>Asteroideae</taxon>
        <taxon>Heliantheae alliance</taxon>
        <taxon>Eupatorieae</taxon>
        <taxon>Mikania</taxon>
    </lineage>
</organism>
<proteinExistence type="predicted"/>
<evidence type="ECO:0000256" key="1">
    <source>
        <dbReference type="SAM" id="Coils"/>
    </source>
</evidence>
<evidence type="ECO:0000313" key="3">
    <source>
        <dbReference type="EMBL" id="KAD3069092.1"/>
    </source>
</evidence>
<evidence type="ECO:0000256" key="2">
    <source>
        <dbReference type="SAM" id="MobiDB-lite"/>
    </source>
</evidence>
<gene>
    <name evidence="3" type="ORF">E3N88_36972</name>
</gene>
<accession>A0A5N6M5Q5</accession>
<keyword evidence="4" id="KW-1185">Reference proteome</keyword>
<dbReference type="AlphaFoldDB" id="A0A5N6M5Q5"/>
<comment type="caution">
    <text evidence="3">The sequence shown here is derived from an EMBL/GenBank/DDBJ whole genome shotgun (WGS) entry which is preliminary data.</text>
</comment>
<evidence type="ECO:0000313" key="4">
    <source>
        <dbReference type="Proteomes" id="UP000326396"/>
    </source>
</evidence>
<feature type="region of interest" description="Disordered" evidence="2">
    <location>
        <begin position="171"/>
        <end position="192"/>
    </location>
</feature>